<dbReference type="AlphaFoldDB" id="A0A8K0G5U8"/>
<comment type="caution">
    <text evidence="2">The sequence shown here is derived from an EMBL/GenBank/DDBJ whole genome shotgun (WGS) entry which is preliminary data.</text>
</comment>
<feature type="signal peptide" evidence="1">
    <location>
        <begin position="1"/>
        <end position="20"/>
    </location>
</feature>
<proteinExistence type="predicted"/>
<evidence type="ECO:0000313" key="3">
    <source>
        <dbReference type="Proteomes" id="UP000801492"/>
    </source>
</evidence>
<dbReference type="EMBL" id="VTPC01064781">
    <property type="protein sequence ID" value="KAF2889602.1"/>
    <property type="molecule type" value="Genomic_DNA"/>
</dbReference>
<dbReference type="Proteomes" id="UP000801492">
    <property type="component" value="Unassembled WGS sequence"/>
</dbReference>
<accession>A0A8K0G5U8</accession>
<keyword evidence="1" id="KW-0732">Signal</keyword>
<evidence type="ECO:0000256" key="1">
    <source>
        <dbReference type="SAM" id="SignalP"/>
    </source>
</evidence>
<gene>
    <name evidence="2" type="ORF">ILUMI_16571</name>
</gene>
<protein>
    <recommendedName>
        <fullName evidence="4">Single domain-containing protein</fullName>
    </recommendedName>
</protein>
<organism evidence="2 3">
    <name type="scientific">Ignelater luminosus</name>
    <name type="common">Cucubano</name>
    <name type="synonym">Pyrophorus luminosus</name>
    <dbReference type="NCBI Taxonomy" id="2038154"/>
    <lineage>
        <taxon>Eukaryota</taxon>
        <taxon>Metazoa</taxon>
        <taxon>Ecdysozoa</taxon>
        <taxon>Arthropoda</taxon>
        <taxon>Hexapoda</taxon>
        <taxon>Insecta</taxon>
        <taxon>Pterygota</taxon>
        <taxon>Neoptera</taxon>
        <taxon>Endopterygota</taxon>
        <taxon>Coleoptera</taxon>
        <taxon>Polyphaga</taxon>
        <taxon>Elateriformia</taxon>
        <taxon>Elateroidea</taxon>
        <taxon>Elateridae</taxon>
        <taxon>Agrypninae</taxon>
        <taxon>Pyrophorini</taxon>
        <taxon>Ignelater</taxon>
    </lineage>
</organism>
<keyword evidence="3" id="KW-1185">Reference proteome</keyword>
<sequence>MNYFLFVFILVTLSVLNSSAESGKKECIDVETNKTYGVGESWVEKGKCSKYACLEAPVPNLPNVHLPTITRYICTEPAPPDGDTRNCHALVPYPNDPYPKCCKHLICNRPGYQQILKPKYN</sequence>
<feature type="chain" id="PRO_5035475377" description="Single domain-containing protein" evidence="1">
    <location>
        <begin position="21"/>
        <end position="121"/>
    </location>
</feature>
<evidence type="ECO:0000313" key="2">
    <source>
        <dbReference type="EMBL" id="KAF2889602.1"/>
    </source>
</evidence>
<evidence type="ECO:0008006" key="4">
    <source>
        <dbReference type="Google" id="ProtNLM"/>
    </source>
</evidence>
<reference evidence="2" key="1">
    <citation type="submission" date="2019-08" db="EMBL/GenBank/DDBJ databases">
        <title>The genome of the North American firefly Photinus pyralis.</title>
        <authorList>
            <consortium name="Photinus pyralis genome working group"/>
            <person name="Fallon T.R."/>
            <person name="Sander Lower S.E."/>
            <person name="Weng J.-K."/>
        </authorList>
    </citation>
    <scope>NUCLEOTIDE SEQUENCE</scope>
    <source>
        <strain evidence="2">TRF0915ILg1</strain>
        <tissue evidence="2">Whole body</tissue>
    </source>
</reference>
<name>A0A8K0G5U8_IGNLU</name>